<dbReference type="SUPFAM" id="SSF141452">
    <property type="entry name" value="Hcp1-like"/>
    <property type="match status" value="1"/>
</dbReference>
<dbReference type="Pfam" id="PF05638">
    <property type="entry name" value="T6SS_HCP"/>
    <property type="match status" value="1"/>
</dbReference>
<geneLocation type="plasmid" evidence="1 2">
    <name>unnamed2</name>
</geneLocation>
<proteinExistence type="predicted"/>
<dbReference type="EMBL" id="CP042263">
    <property type="protein sequence ID" value="QDY70931.1"/>
    <property type="molecule type" value="Genomic_DNA"/>
</dbReference>
<gene>
    <name evidence="1" type="ORF">FPZ52_14625</name>
</gene>
<name>A0A5B8J171_9RHOB</name>
<organism evidence="1 2">
    <name type="scientific">Qingshengfaniella alkalisoli</name>
    <dbReference type="NCBI Taxonomy" id="2599296"/>
    <lineage>
        <taxon>Bacteria</taxon>
        <taxon>Pseudomonadati</taxon>
        <taxon>Pseudomonadota</taxon>
        <taxon>Alphaproteobacteria</taxon>
        <taxon>Rhodobacterales</taxon>
        <taxon>Paracoccaceae</taxon>
        <taxon>Qingshengfaniella</taxon>
    </lineage>
</organism>
<protein>
    <submittedName>
        <fullName evidence="1">Type VI secretion system tube protein Hcp</fullName>
    </submittedName>
</protein>
<dbReference type="Gene3D" id="2.30.110.20">
    <property type="entry name" value="Hcp1-like"/>
    <property type="match status" value="1"/>
</dbReference>
<dbReference type="PANTHER" id="PTHR36152:SF1">
    <property type="entry name" value="UBIQUITIN-LIKE DOMAIN-CONTAINING PROTEIN"/>
    <property type="match status" value="1"/>
</dbReference>
<evidence type="ECO:0000313" key="2">
    <source>
        <dbReference type="Proteomes" id="UP000318483"/>
    </source>
</evidence>
<keyword evidence="2" id="KW-1185">Reference proteome</keyword>
<reference evidence="1 2" key="1">
    <citation type="submission" date="2019-07" db="EMBL/GenBank/DDBJ databases">
        <title>Litoreibacter alkalisoli sp. nov., isolated from saline-alkaline soil.</title>
        <authorList>
            <person name="Wang S."/>
            <person name="Xu L."/>
            <person name="Xing Y.-T."/>
            <person name="Sun J.-Q."/>
        </authorList>
    </citation>
    <scope>NUCLEOTIDE SEQUENCE [LARGE SCALE GENOMIC DNA]</scope>
    <source>
        <strain evidence="1 2">LN3S51</strain>
        <plasmid evidence="1 2">unnamed2</plasmid>
    </source>
</reference>
<keyword evidence="1" id="KW-0614">Plasmid</keyword>
<dbReference type="AlphaFoldDB" id="A0A5B8J171"/>
<accession>A0A5B8J171</accession>
<evidence type="ECO:0000313" key="1">
    <source>
        <dbReference type="EMBL" id="QDY70931.1"/>
    </source>
</evidence>
<dbReference type="InterPro" id="IPR053165">
    <property type="entry name" value="HSI-I_assembly_Hcp1"/>
</dbReference>
<dbReference type="InterPro" id="IPR008514">
    <property type="entry name" value="T6SS_Hcp"/>
</dbReference>
<dbReference type="PANTHER" id="PTHR36152">
    <property type="entry name" value="CYTOPLASMIC PROTEIN-RELATED"/>
    <property type="match status" value="1"/>
</dbReference>
<dbReference type="OrthoDB" id="4865570at2"/>
<dbReference type="KEGG" id="lit:FPZ52_14625"/>
<dbReference type="InterPro" id="IPR036624">
    <property type="entry name" value="Hcp1-lik_sf"/>
</dbReference>
<dbReference type="Proteomes" id="UP000318483">
    <property type="component" value="Plasmid unnamed2"/>
</dbReference>
<sequence>MAFDAFLQIKESNGINADGETRDEDFKNAFEIKSFSFGAENTINIGSSSGGGGAGKATFKEFNVAKNTDSASCGLFLACCSGIHFKEATLTLRRSGESGAGSGGNFMIFKFLMLMVQDIEWSGSDGDDVPEENVNFQYGALSIEYKMQGIDGKMKKVDRGLGEAEWSRVLNKKTFAVM</sequence>
<dbReference type="RefSeq" id="WP_146366347.1">
    <property type="nucleotide sequence ID" value="NZ_CP042263.1"/>
</dbReference>